<accession>A0A1I3EGQ1</accession>
<reference evidence="1 2" key="1">
    <citation type="submission" date="2016-10" db="EMBL/GenBank/DDBJ databases">
        <authorList>
            <person name="de Groot N.N."/>
        </authorList>
    </citation>
    <scope>NUCLEOTIDE SEQUENCE [LARGE SCALE GENOMIC DNA]</scope>
    <source>
        <strain evidence="1 2">LMG 23650</strain>
    </source>
</reference>
<evidence type="ECO:0000313" key="2">
    <source>
        <dbReference type="Proteomes" id="UP000199548"/>
    </source>
</evidence>
<dbReference type="EMBL" id="FOQU01000001">
    <property type="protein sequence ID" value="SFH98185.1"/>
    <property type="molecule type" value="Genomic_DNA"/>
</dbReference>
<evidence type="ECO:0000313" key="1">
    <source>
        <dbReference type="EMBL" id="SFH98185.1"/>
    </source>
</evidence>
<proteinExistence type="predicted"/>
<dbReference type="AlphaFoldDB" id="A0A1I3EGQ1"/>
<sequence length="114" mass="12581">MMLHQSVLARESTVPRTLRMPHAQPTQVSFVTLDVTVPGTSSADARRALQAALGDDLRLFIVTIDKRNEYTTFRVEVTSHTLDEVIVALTRTLSQATLGRAAASVERRPALHDD</sequence>
<keyword evidence="2" id="KW-1185">Reference proteome</keyword>
<dbReference type="Proteomes" id="UP000199548">
    <property type="component" value="Unassembled WGS sequence"/>
</dbReference>
<protein>
    <submittedName>
        <fullName evidence="1">Uncharacterized protein</fullName>
    </submittedName>
</protein>
<gene>
    <name evidence="1" type="ORF">SAMN05192543_101868</name>
</gene>
<organism evidence="1 2">
    <name type="scientific">Paraburkholderia megapolitana</name>
    <dbReference type="NCBI Taxonomy" id="420953"/>
    <lineage>
        <taxon>Bacteria</taxon>
        <taxon>Pseudomonadati</taxon>
        <taxon>Pseudomonadota</taxon>
        <taxon>Betaproteobacteria</taxon>
        <taxon>Burkholderiales</taxon>
        <taxon>Burkholderiaceae</taxon>
        <taxon>Paraburkholderia</taxon>
    </lineage>
</organism>
<name>A0A1I3EGQ1_9BURK</name>